<evidence type="ECO:0000256" key="2">
    <source>
        <dbReference type="ARBA" id="ARBA00010701"/>
    </source>
</evidence>
<evidence type="ECO:0000313" key="7">
    <source>
        <dbReference type="EMBL" id="BES94557.1"/>
    </source>
</evidence>
<evidence type="ECO:0000259" key="6">
    <source>
        <dbReference type="Pfam" id="PF00151"/>
    </source>
</evidence>
<gene>
    <name evidence="7" type="ORF">NTJ_07366</name>
</gene>
<dbReference type="InterPro" id="IPR013818">
    <property type="entry name" value="Lipase"/>
</dbReference>
<dbReference type="PANTHER" id="PTHR11610">
    <property type="entry name" value="LIPASE"/>
    <property type="match status" value="1"/>
</dbReference>
<accession>A0ABN7AQS3</accession>
<feature type="region of interest" description="Disordered" evidence="5">
    <location>
        <begin position="290"/>
        <end position="309"/>
    </location>
</feature>
<proteinExistence type="inferred from homology"/>
<evidence type="ECO:0000313" key="8">
    <source>
        <dbReference type="Proteomes" id="UP001307889"/>
    </source>
</evidence>
<dbReference type="CDD" id="cd00707">
    <property type="entry name" value="Pancreat_lipase_like"/>
    <property type="match status" value="1"/>
</dbReference>
<evidence type="ECO:0000256" key="5">
    <source>
        <dbReference type="SAM" id="MobiDB-lite"/>
    </source>
</evidence>
<dbReference type="EMBL" id="AP028913">
    <property type="protein sequence ID" value="BES94557.1"/>
    <property type="molecule type" value="Genomic_DNA"/>
</dbReference>
<comment type="subcellular location">
    <subcellularLocation>
        <location evidence="1">Secreted</location>
    </subcellularLocation>
</comment>
<dbReference type="PRINTS" id="PR00821">
    <property type="entry name" value="TAGLIPASE"/>
</dbReference>
<dbReference type="PANTHER" id="PTHR11610:SF173">
    <property type="entry name" value="LIPASE DOMAIN-CONTAINING PROTEIN-RELATED"/>
    <property type="match status" value="1"/>
</dbReference>
<dbReference type="InterPro" id="IPR033906">
    <property type="entry name" value="Lipase_N"/>
</dbReference>
<feature type="domain" description="Lipase" evidence="6">
    <location>
        <begin position="31"/>
        <end position="323"/>
    </location>
</feature>
<comment type="similarity">
    <text evidence="2 4">Belongs to the AB hydrolase superfamily. Lipase family.</text>
</comment>
<organism evidence="7 8">
    <name type="scientific">Nesidiocoris tenuis</name>
    <dbReference type="NCBI Taxonomy" id="355587"/>
    <lineage>
        <taxon>Eukaryota</taxon>
        <taxon>Metazoa</taxon>
        <taxon>Ecdysozoa</taxon>
        <taxon>Arthropoda</taxon>
        <taxon>Hexapoda</taxon>
        <taxon>Insecta</taxon>
        <taxon>Pterygota</taxon>
        <taxon>Neoptera</taxon>
        <taxon>Paraneoptera</taxon>
        <taxon>Hemiptera</taxon>
        <taxon>Heteroptera</taxon>
        <taxon>Panheteroptera</taxon>
        <taxon>Cimicomorpha</taxon>
        <taxon>Miridae</taxon>
        <taxon>Dicyphina</taxon>
        <taxon>Nesidiocoris</taxon>
    </lineage>
</organism>
<dbReference type="InterPro" id="IPR000734">
    <property type="entry name" value="TAG_lipase"/>
</dbReference>
<evidence type="ECO:0000256" key="1">
    <source>
        <dbReference type="ARBA" id="ARBA00004613"/>
    </source>
</evidence>
<evidence type="ECO:0000256" key="3">
    <source>
        <dbReference type="ARBA" id="ARBA00022525"/>
    </source>
</evidence>
<dbReference type="SUPFAM" id="SSF53474">
    <property type="entry name" value="alpha/beta-Hydrolases"/>
    <property type="match status" value="1"/>
</dbReference>
<reference evidence="7 8" key="1">
    <citation type="submission" date="2023-09" db="EMBL/GenBank/DDBJ databases">
        <title>Nesidiocoris tenuis whole genome shotgun sequence.</title>
        <authorList>
            <person name="Shibata T."/>
            <person name="Shimoda M."/>
            <person name="Kobayashi T."/>
            <person name="Uehara T."/>
        </authorList>
    </citation>
    <scope>NUCLEOTIDE SEQUENCE [LARGE SCALE GENOMIC DNA]</scope>
    <source>
        <strain evidence="7 8">Japan</strain>
    </source>
</reference>
<dbReference type="InterPro" id="IPR029058">
    <property type="entry name" value="AB_hydrolase_fold"/>
</dbReference>
<protein>
    <submittedName>
        <fullName evidence="7">Phosphatidylcholine 1-acylhydrolase activity</fullName>
    </submittedName>
</protein>
<dbReference type="Pfam" id="PF00151">
    <property type="entry name" value="Lipase"/>
    <property type="match status" value="1"/>
</dbReference>
<name>A0ABN7AQS3_9HEMI</name>
<keyword evidence="3" id="KW-0964">Secreted</keyword>
<dbReference type="Proteomes" id="UP001307889">
    <property type="component" value="Chromosome 5"/>
</dbReference>
<keyword evidence="8" id="KW-1185">Reference proteome</keyword>
<sequence length="329" mass="36846">MIPEVLTALGFGVVAVCGWRKKKYVLKCREKVEEYFGVYRQRSTTEYDLKEKDVIYKLYTIDDPDTPKCARTSEPGKLYGGDIDVTKPIKMIIHGWNGNPDSYFPKTIRKAYLTACDFNVIIADWSTESHVMYNRDRRFVKELGAIIARFIDRLQDETKFDMDKLHIIGHSLGAHVCGVVGLNTRLPVGRITGLDPANPMFSVDDDDRLCAASAKFVDVIHTCGRALGMYAPLGHADFYPNHGTPRQPGCGLSAGKHSHERAVDYFAESIMNPDAFIAIKGTKWHEYKRRRSSGTGESTPMGESVSHSSRGKYWLKTAKTAPFGLGPRS</sequence>
<dbReference type="Gene3D" id="3.40.50.1820">
    <property type="entry name" value="alpha/beta hydrolase"/>
    <property type="match status" value="1"/>
</dbReference>
<evidence type="ECO:0000256" key="4">
    <source>
        <dbReference type="RuleBase" id="RU004262"/>
    </source>
</evidence>